<reference evidence="3" key="1">
    <citation type="journal article" date="2023" name="Mol. Phylogenet. Evol.">
        <title>Genome-scale phylogeny and comparative genomics of the fungal order Sordariales.</title>
        <authorList>
            <person name="Hensen N."/>
            <person name="Bonometti L."/>
            <person name="Westerberg I."/>
            <person name="Brannstrom I.O."/>
            <person name="Guillou S."/>
            <person name="Cros-Aarteil S."/>
            <person name="Calhoun S."/>
            <person name="Haridas S."/>
            <person name="Kuo A."/>
            <person name="Mondo S."/>
            <person name="Pangilinan J."/>
            <person name="Riley R."/>
            <person name="LaButti K."/>
            <person name="Andreopoulos B."/>
            <person name="Lipzen A."/>
            <person name="Chen C."/>
            <person name="Yan M."/>
            <person name="Daum C."/>
            <person name="Ng V."/>
            <person name="Clum A."/>
            <person name="Steindorff A."/>
            <person name="Ohm R.A."/>
            <person name="Martin F."/>
            <person name="Silar P."/>
            <person name="Natvig D.O."/>
            <person name="Lalanne C."/>
            <person name="Gautier V."/>
            <person name="Ament-Velasquez S.L."/>
            <person name="Kruys A."/>
            <person name="Hutchinson M.I."/>
            <person name="Powell A.J."/>
            <person name="Barry K."/>
            <person name="Miller A.N."/>
            <person name="Grigoriev I.V."/>
            <person name="Debuchy R."/>
            <person name="Gladieux P."/>
            <person name="Hiltunen Thoren M."/>
            <person name="Johannesson H."/>
        </authorList>
    </citation>
    <scope>NUCLEOTIDE SEQUENCE</scope>
    <source>
        <strain evidence="3">CBS 538.74</strain>
    </source>
</reference>
<protein>
    <submittedName>
        <fullName evidence="3">Intradiol ring-cleavage dioxygenase</fullName>
    </submittedName>
</protein>
<dbReference type="CDD" id="cd03457">
    <property type="entry name" value="intradiol_dioxygenase_like"/>
    <property type="match status" value="1"/>
</dbReference>
<dbReference type="Proteomes" id="UP001302745">
    <property type="component" value="Unassembled WGS sequence"/>
</dbReference>
<accession>A0AAN6VIM0</accession>
<feature type="chain" id="PRO_5042840881" evidence="1">
    <location>
        <begin position="21"/>
        <end position="370"/>
    </location>
</feature>
<sequence length="370" mass="40169">MLLKTTFTFLLAALGELSLAHPGEKLDKRVAVREANMRHSFADVNFQTLSKCDNGPDIMARKERAMKRRLETFQKLRAERGISDENPYLHRRNAGQFAKWAGTSHDRTGALDFTTDTPHSEIFGANTTCILTPDNIIGPYYVQGEQIRSNIVENLPGVPLHLEIQFVDVQTCQPAPSALFIDIWQCNAAGIYSGVSAAGQGGLKTTFLRGVQATDGDGVVAFDTLFPGHYQGRATHQHITVHVGAEALPNNTYRGGTVAHISQLFFDQALIDAVEALAPYNANRVARTSNAADGFTGYAATAAYDPFPEYVLLDAADLSKGVFMWLEVAFNPSVNYDQYKTVAAVVGPDGGVDNPGFNIIKGITPPPTHG</sequence>
<dbReference type="InterPro" id="IPR000627">
    <property type="entry name" value="Intradiol_dOase_C"/>
</dbReference>
<dbReference type="PANTHER" id="PTHR34315">
    <property type="match status" value="1"/>
</dbReference>
<dbReference type="PANTHER" id="PTHR34315:SF2">
    <property type="entry name" value="ANCHORED DIOXYGENASE, PUTATIVE (AFU_ORTHOLOGUE AFUA_3G01800)-RELATED"/>
    <property type="match status" value="1"/>
</dbReference>
<dbReference type="GO" id="GO:0008199">
    <property type="term" value="F:ferric iron binding"/>
    <property type="evidence" value="ECO:0007669"/>
    <property type="project" value="InterPro"/>
</dbReference>
<organism evidence="3 4">
    <name type="scientific">Chaetomidium leptoderma</name>
    <dbReference type="NCBI Taxonomy" id="669021"/>
    <lineage>
        <taxon>Eukaryota</taxon>
        <taxon>Fungi</taxon>
        <taxon>Dikarya</taxon>
        <taxon>Ascomycota</taxon>
        <taxon>Pezizomycotina</taxon>
        <taxon>Sordariomycetes</taxon>
        <taxon>Sordariomycetidae</taxon>
        <taxon>Sordariales</taxon>
        <taxon>Chaetomiaceae</taxon>
        <taxon>Chaetomidium</taxon>
    </lineage>
</organism>
<evidence type="ECO:0000313" key="3">
    <source>
        <dbReference type="EMBL" id="KAK4151975.1"/>
    </source>
</evidence>
<dbReference type="AlphaFoldDB" id="A0AAN6VIM0"/>
<evidence type="ECO:0000256" key="1">
    <source>
        <dbReference type="SAM" id="SignalP"/>
    </source>
</evidence>
<dbReference type="SUPFAM" id="SSF49482">
    <property type="entry name" value="Aromatic compound dioxygenase"/>
    <property type="match status" value="1"/>
</dbReference>
<reference evidence="3" key="2">
    <citation type="submission" date="2023-05" db="EMBL/GenBank/DDBJ databases">
        <authorList>
            <consortium name="Lawrence Berkeley National Laboratory"/>
            <person name="Steindorff A."/>
            <person name="Hensen N."/>
            <person name="Bonometti L."/>
            <person name="Westerberg I."/>
            <person name="Brannstrom I.O."/>
            <person name="Guillou S."/>
            <person name="Cros-Aarteil S."/>
            <person name="Calhoun S."/>
            <person name="Haridas S."/>
            <person name="Kuo A."/>
            <person name="Mondo S."/>
            <person name="Pangilinan J."/>
            <person name="Riley R."/>
            <person name="Labutti K."/>
            <person name="Andreopoulos B."/>
            <person name="Lipzen A."/>
            <person name="Chen C."/>
            <person name="Yanf M."/>
            <person name="Daum C."/>
            <person name="Ng V."/>
            <person name="Clum A."/>
            <person name="Ohm R."/>
            <person name="Martin F."/>
            <person name="Silar P."/>
            <person name="Natvig D."/>
            <person name="Lalanne C."/>
            <person name="Gautier V."/>
            <person name="Ament-Velasquez S.L."/>
            <person name="Kruys A."/>
            <person name="Hutchinson M.I."/>
            <person name="Powell A.J."/>
            <person name="Barry K."/>
            <person name="Miller A.N."/>
            <person name="Grigoriev I.V."/>
            <person name="Debuchy R."/>
            <person name="Gladieux P."/>
            <person name="Thoren M.H."/>
            <person name="Johannesson H."/>
        </authorList>
    </citation>
    <scope>NUCLEOTIDE SEQUENCE</scope>
    <source>
        <strain evidence="3">CBS 538.74</strain>
    </source>
</reference>
<evidence type="ECO:0000313" key="4">
    <source>
        <dbReference type="Proteomes" id="UP001302745"/>
    </source>
</evidence>
<keyword evidence="3" id="KW-0223">Dioxygenase</keyword>
<keyword evidence="3" id="KW-0560">Oxidoreductase</keyword>
<proteinExistence type="predicted"/>
<keyword evidence="1" id="KW-0732">Signal</keyword>
<dbReference type="GO" id="GO:0016702">
    <property type="term" value="F:oxidoreductase activity, acting on single donors with incorporation of molecular oxygen, incorporation of two atoms of oxygen"/>
    <property type="evidence" value="ECO:0007669"/>
    <property type="project" value="InterPro"/>
</dbReference>
<dbReference type="EMBL" id="MU856992">
    <property type="protein sequence ID" value="KAK4151975.1"/>
    <property type="molecule type" value="Genomic_DNA"/>
</dbReference>
<feature type="signal peptide" evidence="1">
    <location>
        <begin position="1"/>
        <end position="20"/>
    </location>
</feature>
<dbReference type="Gene3D" id="2.60.130.10">
    <property type="entry name" value="Aromatic compound dioxygenase"/>
    <property type="match status" value="1"/>
</dbReference>
<feature type="domain" description="Intradiol ring-cleavage dioxygenases" evidence="2">
    <location>
        <begin position="138"/>
        <end position="235"/>
    </location>
</feature>
<evidence type="ECO:0000259" key="2">
    <source>
        <dbReference type="Pfam" id="PF00775"/>
    </source>
</evidence>
<keyword evidence="4" id="KW-1185">Reference proteome</keyword>
<dbReference type="Pfam" id="PF00775">
    <property type="entry name" value="Dioxygenase_C"/>
    <property type="match status" value="1"/>
</dbReference>
<gene>
    <name evidence="3" type="ORF">C8A00DRAFT_44888</name>
</gene>
<comment type="caution">
    <text evidence="3">The sequence shown here is derived from an EMBL/GenBank/DDBJ whole genome shotgun (WGS) entry which is preliminary data.</text>
</comment>
<dbReference type="InterPro" id="IPR015889">
    <property type="entry name" value="Intradiol_dOase_core"/>
</dbReference>
<name>A0AAN6VIM0_9PEZI</name>